<keyword evidence="1" id="KW-1133">Transmembrane helix</keyword>
<keyword evidence="1" id="KW-0472">Membrane</keyword>
<accession>A0ABU1V3W7</accession>
<feature type="transmembrane region" description="Helical" evidence="1">
    <location>
        <begin position="12"/>
        <end position="33"/>
    </location>
</feature>
<dbReference type="Proteomes" id="UP001253595">
    <property type="component" value="Unassembled WGS sequence"/>
</dbReference>
<proteinExistence type="predicted"/>
<dbReference type="Pfam" id="PF06713">
    <property type="entry name" value="bPH_4"/>
    <property type="match status" value="1"/>
</dbReference>
<dbReference type="EMBL" id="JAVDVX010000012">
    <property type="protein sequence ID" value="MDR7092163.1"/>
    <property type="molecule type" value="Genomic_DNA"/>
</dbReference>
<name>A0ABU1V3W7_9GAMM</name>
<keyword evidence="4" id="KW-1185">Reference proteome</keyword>
<dbReference type="RefSeq" id="WP_310076209.1">
    <property type="nucleotide sequence ID" value="NZ_JAVDVX010000012.1"/>
</dbReference>
<comment type="caution">
    <text evidence="3">The sequence shown here is derived from an EMBL/GenBank/DDBJ whole genome shotgun (WGS) entry which is preliminary data.</text>
</comment>
<organism evidence="3 4">
    <name type="scientific">Cellvibrio fibrivorans</name>
    <dbReference type="NCBI Taxonomy" id="126350"/>
    <lineage>
        <taxon>Bacteria</taxon>
        <taxon>Pseudomonadati</taxon>
        <taxon>Pseudomonadota</taxon>
        <taxon>Gammaproteobacteria</taxon>
        <taxon>Cellvibrionales</taxon>
        <taxon>Cellvibrionaceae</taxon>
        <taxon>Cellvibrio</taxon>
    </lineage>
</organism>
<dbReference type="InterPro" id="IPR009589">
    <property type="entry name" value="PH_YyaB-like"/>
</dbReference>
<feature type="transmembrane region" description="Helical" evidence="1">
    <location>
        <begin position="45"/>
        <end position="65"/>
    </location>
</feature>
<gene>
    <name evidence="3" type="ORF">J2X05_004204</name>
</gene>
<evidence type="ECO:0000256" key="1">
    <source>
        <dbReference type="SAM" id="Phobius"/>
    </source>
</evidence>
<evidence type="ECO:0000259" key="2">
    <source>
        <dbReference type="Pfam" id="PF06713"/>
    </source>
</evidence>
<protein>
    <recommendedName>
        <fullName evidence="2">Uncharacterized protein YyaB-like PH domain-containing protein</fullName>
    </recommendedName>
</protein>
<evidence type="ECO:0000313" key="3">
    <source>
        <dbReference type="EMBL" id="MDR7092163.1"/>
    </source>
</evidence>
<evidence type="ECO:0000313" key="4">
    <source>
        <dbReference type="Proteomes" id="UP001253595"/>
    </source>
</evidence>
<reference evidence="3 4" key="1">
    <citation type="submission" date="2023-07" db="EMBL/GenBank/DDBJ databases">
        <title>Sorghum-associated microbial communities from plants grown in Nebraska, USA.</title>
        <authorList>
            <person name="Schachtman D."/>
        </authorList>
    </citation>
    <scope>NUCLEOTIDE SEQUENCE [LARGE SCALE GENOMIC DNA]</scope>
    <source>
        <strain evidence="3 4">BE190</strain>
    </source>
</reference>
<keyword evidence="1" id="KW-0812">Transmembrane</keyword>
<feature type="domain" description="Uncharacterized protein YyaB-like PH" evidence="2">
    <location>
        <begin position="61"/>
        <end position="133"/>
    </location>
</feature>
<sequence length="138" mass="15183">MVQVYKSKIDTWLVVVLAAAIILCTVPFLLSLISGNSDELLPTLPAFVIGAGIPLWLMTTTCYTLTDSALLVKSGPFKWQIPIQEINGITPTRNPLSSPALSLDRLRIDYGRGQSIMISPKQKSEFLQHLAARRAQMS</sequence>